<dbReference type="InterPro" id="IPR001753">
    <property type="entry name" value="Enoyl-CoA_hydra/iso"/>
</dbReference>
<dbReference type="Gene3D" id="1.10.12.10">
    <property type="entry name" value="Lyase 2-enoyl-coa Hydratase, Chain A, domain 2"/>
    <property type="match status" value="1"/>
</dbReference>
<keyword evidence="3" id="KW-0276">Fatty acid metabolism</keyword>
<evidence type="ECO:0000313" key="6">
    <source>
        <dbReference type="EMBL" id="GAA3391984.1"/>
    </source>
</evidence>
<keyword evidence="5" id="KW-0413">Isomerase</keyword>
<comment type="similarity">
    <text evidence="2">Belongs to the enoyl-CoA hydratase/isomerase family.</text>
</comment>
<evidence type="ECO:0000313" key="7">
    <source>
        <dbReference type="Proteomes" id="UP001501676"/>
    </source>
</evidence>
<proteinExistence type="inferred from homology"/>
<evidence type="ECO:0000256" key="4">
    <source>
        <dbReference type="ARBA" id="ARBA00023098"/>
    </source>
</evidence>
<dbReference type="SUPFAM" id="SSF52096">
    <property type="entry name" value="ClpP/crotonase"/>
    <property type="match status" value="1"/>
</dbReference>
<evidence type="ECO:0000256" key="3">
    <source>
        <dbReference type="ARBA" id="ARBA00022832"/>
    </source>
</evidence>
<accession>A0ABP6T364</accession>
<dbReference type="CDD" id="cd06558">
    <property type="entry name" value="crotonase-like"/>
    <property type="match status" value="1"/>
</dbReference>
<reference evidence="7" key="1">
    <citation type="journal article" date="2019" name="Int. J. Syst. Evol. Microbiol.">
        <title>The Global Catalogue of Microorganisms (GCM) 10K type strain sequencing project: providing services to taxonomists for standard genome sequencing and annotation.</title>
        <authorList>
            <consortium name="The Broad Institute Genomics Platform"/>
            <consortium name="The Broad Institute Genome Sequencing Center for Infectious Disease"/>
            <person name="Wu L."/>
            <person name="Ma J."/>
        </authorList>
    </citation>
    <scope>NUCLEOTIDE SEQUENCE [LARGE SCALE GENOMIC DNA]</scope>
    <source>
        <strain evidence="7">JCM 9458</strain>
    </source>
</reference>
<dbReference type="InterPro" id="IPR014748">
    <property type="entry name" value="Enoyl-CoA_hydra_C"/>
</dbReference>
<comment type="caution">
    <text evidence="6">The sequence shown here is derived from an EMBL/GenBank/DDBJ whole genome shotgun (WGS) entry which is preliminary data.</text>
</comment>
<comment type="pathway">
    <text evidence="1">Lipid metabolism; fatty acid beta-oxidation.</text>
</comment>
<dbReference type="InterPro" id="IPR045002">
    <property type="entry name" value="Ech1-like"/>
</dbReference>
<organism evidence="6 7">
    <name type="scientific">Cryptosporangium minutisporangium</name>
    <dbReference type="NCBI Taxonomy" id="113569"/>
    <lineage>
        <taxon>Bacteria</taxon>
        <taxon>Bacillati</taxon>
        <taxon>Actinomycetota</taxon>
        <taxon>Actinomycetes</taxon>
        <taxon>Cryptosporangiales</taxon>
        <taxon>Cryptosporangiaceae</taxon>
        <taxon>Cryptosporangium</taxon>
    </lineage>
</organism>
<sequence>MTSPADVATPYETDQALPALTALAATRHGEEGRVVRVTLLGPGKGNAMGPAFWSETPKLFRALSADESVRAIVVTGSGNHFSYGLDLTSFAGTAGATMSDDGGLARARTRFLYEIREMQTALDAVAECRKPVAAAISGWCIGGGIDLLAACDVRYGSADAKFSIREVKMAIVADMGSLARLPGILSEGHLRELAFTGRDVDAAKAERIGLLNDVLPDRDAALAAAHTFADEVAANPPLVVQGVKEVLDVNRAERVAVAQRYVTTWNAAFLPSHDLTEAMTAFLERRAPNFEGR</sequence>
<dbReference type="RefSeq" id="WP_345730824.1">
    <property type="nucleotide sequence ID" value="NZ_BAAAYN010000035.1"/>
</dbReference>
<dbReference type="PANTHER" id="PTHR43149">
    <property type="entry name" value="ENOYL-COA HYDRATASE"/>
    <property type="match status" value="1"/>
</dbReference>
<evidence type="ECO:0000256" key="5">
    <source>
        <dbReference type="ARBA" id="ARBA00023235"/>
    </source>
</evidence>
<dbReference type="Pfam" id="PF00378">
    <property type="entry name" value="ECH_1"/>
    <property type="match status" value="1"/>
</dbReference>
<keyword evidence="4" id="KW-0443">Lipid metabolism</keyword>
<name>A0ABP6T364_9ACTN</name>
<protein>
    <submittedName>
        <fullName evidence="6">Crotonase/enoyl-CoA hydratase family protein</fullName>
    </submittedName>
</protein>
<dbReference type="EMBL" id="BAAAYN010000035">
    <property type="protein sequence ID" value="GAA3391984.1"/>
    <property type="molecule type" value="Genomic_DNA"/>
</dbReference>
<dbReference type="PANTHER" id="PTHR43149:SF1">
    <property type="entry name" value="DELTA(3,5)-DELTA(2,4)-DIENOYL-COA ISOMERASE, MITOCHONDRIAL"/>
    <property type="match status" value="1"/>
</dbReference>
<dbReference type="Gene3D" id="3.90.226.10">
    <property type="entry name" value="2-enoyl-CoA Hydratase, Chain A, domain 1"/>
    <property type="match status" value="1"/>
</dbReference>
<evidence type="ECO:0000256" key="1">
    <source>
        <dbReference type="ARBA" id="ARBA00005005"/>
    </source>
</evidence>
<keyword evidence="7" id="KW-1185">Reference proteome</keyword>
<evidence type="ECO:0000256" key="2">
    <source>
        <dbReference type="ARBA" id="ARBA00005254"/>
    </source>
</evidence>
<dbReference type="Proteomes" id="UP001501676">
    <property type="component" value="Unassembled WGS sequence"/>
</dbReference>
<dbReference type="NCBIfam" id="NF004794">
    <property type="entry name" value="PRK06142.1"/>
    <property type="match status" value="1"/>
</dbReference>
<gene>
    <name evidence="6" type="ORF">GCM10020369_51950</name>
</gene>
<dbReference type="InterPro" id="IPR029045">
    <property type="entry name" value="ClpP/crotonase-like_dom_sf"/>
</dbReference>